<feature type="non-terminal residue" evidence="2">
    <location>
        <position position="1"/>
    </location>
</feature>
<dbReference type="CDD" id="cd00198">
    <property type="entry name" value="vWFA"/>
    <property type="match status" value="1"/>
</dbReference>
<gene>
    <name evidence="2" type="ORF">METZ01_LOCUS386573</name>
</gene>
<dbReference type="Gene3D" id="3.40.50.410">
    <property type="entry name" value="von Willebrand factor, type A domain"/>
    <property type="match status" value="1"/>
</dbReference>
<accession>A0A382UHH4</accession>
<feature type="domain" description="VWFA" evidence="1">
    <location>
        <begin position="1"/>
        <end position="102"/>
    </location>
</feature>
<sequence>ILDDSYSMGTQTNQKSYYNQAVKTLLDINNSLPTKSIYSVVLGSSPSRVLLNWTTVSEKAKNILRSSQPTSRTTEIGAAIKKSLLLLEEVPQKNKIIYILTDRDKNGWNEEEFSSIEETKSHRFFIVDFSEMRDGINKAAVEHAEVQQEFLSNNRVIKVKVKTANLSQSKPISKLKVSLWVNDKEQTEESLDIPANSTIEKELSFPMQNNNLINGEIRIANDSLLKDNLRFFSYQPDQTIKTLVVDGDPNTVEHRGETFYLERALNPFTSPLSDIQLTLSTLAELPKRNLLDY</sequence>
<dbReference type="Pfam" id="PF13519">
    <property type="entry name" value="VWA_2"/>
    <property type="match status" value="1"/>
</dbReference>
<dbReference type="AlphaFoldDB" id="A0A382UHH4"/>
<protein>
    <recommendedName>
        <fullName evidence="1">VWFA domain-containing protein</fullName>
    </recommendedName>
</protein>
<dbReference type="SUPFAM" id="SSF53300">
    <property type="entry name" value="vWA-like"/>
    <property type="match status" value="1"/>
</dbReference>
<dbReference type="PANTHER" id="PTHR37464:SF1">
    <property type="entry name" value="BLL2463 PROTEIN"/>
    <property type="match status" value="1"/>
</dbReference>
<evidence type="ECO:0000313" key="2">
    <source>
        <dbReference type="EMBL" id="SVD33719.1"/>
    </source>
</evidence>
<reference evidence="2" key="1">
    <citation type="submission" date="2018-05" db="EMBL/GenBank/DDBJ databases">
        <authorList>
            <person name="Lanie J.A."/>
            <person name="Ng W.-L."/>
            <person name="Kazmierczak K.M."/>
            <person name="Andrzejewski T.M."/>
            <person name="Davidsen T.M."/>
            <person name="Wayne K.J."/>
            <person name="Tettelin H."/>
            <person name="Glass J.I."/>
            <person name="Rusch D."/>
            <person name="Podicherti R."/>
            <person name="Tsui H.-C.T."/>
            <person name="Winkler M.E."/>
        </authorList>
    </citation>
    <scope>NUCLEOTIDE SEQUENCE</scope>
</reference>
<dbReference type="InterPro" id="IPR036465">
    <property type="entry name" value="vWFA_dom_sf"/>
</dbReference>
<dbReference type="EMBL" id="UINC01144295">
    <property type="protein sequence ID" value="SVD33719.1"/>
    <property type="molecule type" value="Genomic_DNA"/>
</dbReference>
<organism evidence="2">
    <name type="scientific">marine metagenome</name>
    <dbReference type="NCBI Taxonomy" id="408172"/>
    <lineage>
        <taxon>unclassified sequences</taxon>
        <taxon>metagenomes</taxon>
        <taxon>ecological metagenomes</taxon>
    </lineage>
</organism>
<proteinExistence type="predicted"/>
<dbReference type="PANTHER" id="PTHR37464">
    <property type="entry name" value="BLL2463 PROTEIN"/>
    <property type="match status" value="1"/>
</dbReference>
<feature type="non-terminal residue" evidence="2">
    <location>
        <position position="293"/>
    </location>
</feature>
<name>A0A382UHH4_9ZZZZ</name>
<dbReference type="InterPro" id="IPR002035">
    <property type="entry name" value="VWF_A"/>
</dbReference>
<evidence type="ECO:0000259" key="1">
    <source>
        <dbReference type="Pfam" id="PF13519"/>
    </source>
</evidence>